<organism evidence="1 2">
    <name type="scientific">Boletus edulis BED1</name>
    <dbReference type="NCBI Taxonomy" id="1328754"/>
    <lineage>
        <taxon>Eukaryota</taxon>
        <taxon>Fungi</taxon>
        <taxon>Dikarya</taxon>
        <taxon>Basidiomycota</taxon>
        <taxon>Agaricomycotina</taxon>
        <taxon>Agaricomycetes</taxon>
        <taxon>Agaricomycetidae</taxon>
        <taxon>Boletales</taxon>
        <taxon>Boletineae</taxon>
        <taxon>Boletaceae</taxon>
        <taxon>Boletoideae</taxon>
        <taxon>Boletus</taxon>
    </lineage>
</organism>
<sequence>MGHRDLHASEMSVRARFEVASINSGAAILAYRALAPLLHHLWSMYKMCNMSDSPDSASTRYNDLVLWDDWMVVWTPKQTRFDLFQVAMNTLFPTASRIILQDTVIDACPAKSIGCNPTSFPVVLHIILQDTAIDNLFPTLSRTAYPAKPIGRDPTSPCKMNASFPAVSRITLQDIAADKFPSSPLTASPPLHHFYCTSCKTLHAGLTPPSLGCSAFLQELSLPGNSTGYGYRSGFPYPPQTCYP</sequence>
<reference evidence="1" key="1">
    <citation type="submission" date="2019-10" db="EMBL/GenBank/DDBJ databases">
        <authorList>
            <consortium name="DOE Joint Genome Institute"/>
            <person name="Kuo A."/>
            <person name="Miyauchi S."/>
            <person name="Kiss E."/>
            <person name="Drula E."/>
            <person name="Kohler A."/>
            <person name="Sanchez-Garcia M."/>
            <person name="Andreopoulos B."/>
            <person name="Barry K.W."/>
            <person name="Bonito G."/>
            <person name="Buee M."/>
            <person name="Carver A."/>
            <person name="Chen C."/>
            <person name="Cichocki N."/>
            <person name="Clum A."/>
            <person name="Culley D."/>
            <person name="Crous P.W."/>
            <person name="Fauchery L."/>
            <person name="Girlanda M."/>
            <person name="Hayes R."/>
            <person name="Keri Z."/>
            <person name="LaButti K."/>
            <person name="Lipzen A."/>
            <person name="Lombard V."/>
            <person name="Magnuson J."/>
            <person name="Maillard F."/>
            <person name="Morin E."/>
            <person name="Murat C."/>
            <person name="Nolan M."/>
            <person name="Ohm R."/>
            <person name="Pangilinan J."/>
            <person name="Pereira M."/>
            <person name="Perotto S."/>
            <person name="Peter M."/>
            <person name="Riley R."/>
            <person name="Sitrit Y."/>
            <person name="Stielow B."/>
            <person name="Szollosi G."/>
            <person name="Zifcakova L."/>
            <person name="Stursova M."/>
            <person name="Spatafora J.W."/>
            <person name="Tedersoo L."/>
            <person name="Vaario L.-M."/>
            <person name="Yamada A."/>
            <person name="Yan M."/>
            <person name="Wang P."/>
            <person name="Xu J."/>
            <person name="Bruns T."/>
            <person name="Baldrian P."/>
            <person name="Vilgalys R."/>
            <person name="Henrissat B."/>
            <person name="Grigoriev I.V."/>
            <person name="Hibbett D."/>
            <person name="Nagy L.G."/>
            <person name="Martin F.M."/>
        </authorList>
    </citation>
    <scope>NUCLEOTIDE SEQUENCE</scope>
    <source>
        <strain evidence="1">BED1</strain>
    </source>
</reference>
<name>A0AAD4BP34_BOLED</name>
<evidence type="ECO:0000313" key="1">
    <source>
        <dbReference type="EMBL" id="KAF8436062.1"/>
    </source>
</evidence>
<reference evidence="1" key="2">
    <citation type="journal article" date="2020" name="Nat. Commun.">
        <title>Large-scale genome sequencing of mycorrhizal fungi provides insights into the early evolution of symbiotic traits.</title>
        <authorList>
            <person name="Miyauchi S."/>
            <person name="Kiss E."/>
            <person name="Kuo A."/>
            <person name="Drula E."/>
            <person name="Kohler A."/>
            <person name="Sanchez-Garcia M."/>
            <person name="Morin E."/>
            <person name="Andreopoulos B."/>
            <person name="Barry K.W."/>
            <person name="Bonito G."/>
            <person name="Buee M."/>
            <person name="Carver A."/>
            <person name="Chen C."/>
            <person name="Cichocki N."/>
            <person name="Clum A."/>
            <person name="Culley D."/>
            <person name="Crous P.W."/>
            <person name="Fauchery L."/>
            <person name="Girlanda M."/>
            <person name="Hayes R.D."/>
            <person name="Keri Z."/>
            <person name="LaButti K."/>
            <person name="Lipzen A."/>
            <person name="Lombard V."/>
            <person name="Magnuson J."/>
            <person name="Maillard F."/>
            <person name="Murat C."/>
            <person name="Nolan M."/>
            <person name="Ohm R.A."/>
            <person name="Pangilinan J."/>
            <person name="Pereira M.F."/>
            <person name="Perotto S."/>
            <person name="Peter M."/>
            <person name="Pfister S."/>
            <person name="Riley R."/>
            <person name="Sitrit Y."/>
            <person name="Stielow J.B."/>
            <person name="Szollosi G."/>
            <person name="Zifcakova L."/>
            <person name="Stursova M."/>
            <person name="Spatafora J.W."/>
            <person name="Tedersoo L."/>
            <person name="Vaario L.M."/>
            <person name="Yamada A."/>
            <person name="Yan M."/>
            <person name="Wang P."/>
            <person name="Xu J."/>
            <person name="Bruns T."/>
            <person name="Baldrian P."/>
            <person name="Vilgalys R."/>
            <person name="Dunand C."/>
            <person name="Henrissat B."/>
            <person name="Grigoriev I.V."/>
            <person name="Hibbett D."/>
            <person name="Nagy L.G."/>
            <person name="Martin F.M."/>
        </authorList>
    </citation>
    <scope>NUCLEOTIDE SEQUENCE</scope>
    <source>
        <strain evidence="1">BED1</strain>
    </source>
</reference>
<gene>
    <name evidence="1" type="ORF">L210DRAFT_3648319</name>
</gene>
<accession>A0AAD4BP34</accession>
<dbReference type="Proteomes" id="UP001194468">
    <property type="component" value="Unassembled WGS sequence"/>
</dbReference>
<dbReference type="EMBL" id="WHUW01000023">
    <property type="protein sequence ID" value="KAF8436062.1"/>
    <property type="molecule type" value="Genomic_DNA"/>
</dbReference>
<keyword evidence="2" id="KW-1185">Reference proteome</keyword>
<proteinExistence type="predicted"/>
<protein>
    <submittedName>
        <fullName evidence="1">Uncharacterized protein</fullName>
    </submittedName>
</protein>
<comment type="caution">
    <text evidence="1">The sequence shown here is derived from an EMBL/GenBank/DDBJ whole genome shotgun (WGS) entry which is preliminary data.</text>
</comment>
<evidence type="ECO:0000313" key="2">
    <source>
        <dbReference type="Proteomes" id="UP001194468"/>
    </source>
</evidence>
<dbReference type="AlphaFoldDB" id="A0AAD4BP34"/>